<comment type="caution">
    <text evidence="2">The sequence shown here is derived from an EMBL/GenBank/DDBJ whole genome shotgun (WGS) entry which is preliminary data.</text>
</comment>
<sequence length="199" mass="21138">MRNRKTTNMVIFAMLLAVEVVMSFTPLGFLRIGLLSVTMLHIPVIICAMALGKKYGAALGFVMGFCSFYNATFSPTITSFCFTPFFSMGGVEGSWTSLLIAFLPRIALGYGAGAIYERLKGKNGRTAAALSGLSGALINTIGVLGGIWIFFKEPYEAVLGNTIVALLMTTVGINSIAEAVVGVIAAMAVHSVLKHRNLS</sequence>
<keyword evidence="1" id="KW-0472">Membrane</keyword>
<feature type="transmembrane region" description="Helical" evidence="1">
    <location>
        <begin position="128"/>
        <end position="151"/>
    </location>
</feature>
<proteinExistence type="predicted"/>
<reference evidence="2" key="2">
    <citation type="submission" date="2021-04" db="EMBL/GenBank/DDBJ databases">
        <authorList>
            <person name="Gilroy R."/>
        </authorList>
    </citation>
    <scope>NUCLEOTIDE SEQUENCE</scope>
    <source>
        <strain evidence="2">CHK187-11901</strain>
    </source>
</reference>
<keyword evidence="1" id="KW-1133">Transmembrane helix</keyword>
<name>A0A9D2NSY3_9FIRM</name>
<gene>
    <name evidence="2" type="ORF">H9702_03365</name>
</gene>
<dbReference type="Pfam" id="PF12822">
    <property type="entry name" value="ECF_trnsprt"/>
    <property type="match status" value="1"/>
</dbReference>
<evidence type="ECO:0000256" key="1">
    <source>
        <dbReference type="SAM" id="Phobius"/>
    </source>
</evidence>
<feature type="transmembrane region" description="Helical" evidence="1">
    <location>
        <begin position="163"/>
        <end position="189"/>
    </location>
</feature>
<dbReference type="AlphaFoldDB" id="A0A9D2NSY3"/>
<dbReference type="Proteomes" id="UP000823896">
    <property type="component" value="Unassembled WGS sequence"/>
</dbReference>
<evidence type="ECO:0000313" key="3">
    <source>
        <dbReference type="Proteomes" id="UP000823896"/>
    </source>
</evidence>
<accession>A0A9D2NSY3</accession>
<dbReference type="EMBL" id="DWWM01000021">
    <property type="protein sequence ID" value="HJC36153.1"/>
    <property type="molecule type" value="Genomic_DNA"/>
</dbReference>
<dbReference type="InterPro" id="IPR024529">
    <property type="entry name" value="ECF_trnsprt_substrate-spec"/>
</dbReference>
<organism evidence="2 3">
    <name type="scientific">Candidatus Merdibacter merdavium</name>
    <dbReference type="NCBI Taxonomy" id="2838692"/>
    <lineage>
        <taxon>Bacteria</taxon>
        <taxon>Bacillati</taxon>
        <taxon>Bacillota</taxon>
        <taxon>Erysipelotrichia</taxon>
        <taxon>Erysipelotrichales</taxon>
        <taxon>Erysipelotrichaceae</taxon>
        <taxon>Merdibacter</taxon>
    </lineage>
</organism>
<reference evidence="2" key="1">
    <citation type="journal article" date="2021" name="PeerJ">
        <title>Extensive microbial diversity within the chicken gut microbiome revealed by metagenomics and culture.</title>
        <authorList>
            <person name="Gilroy R."/>
            <person name="Ravi A."/>
            <person name="Getino M."/>
            <person name="Pursley I."/>
            <person name="Horton D.L."/>
            <person name="Alikhan N.F."/>
            <person name="Baker D."/>
            <person name="Gharbi K."/>
            <person name="Hall N."/>
            <person name="Watson M."/>
            <person name="Adriaenssens E.M."/>
            <person name="Foster-Nyarko E."/>
            <person name="Jarju S."/>
            <person name="Secka A."/>
            <person name="Antonio M."/>
            <person name="Oren A."/>
            <person name="Chaudhuri R.R."/>
            <person name="La Ragione R."/>
            <person name="Hildebrand F."/>
            <person name="Pallen M.J."/>
        </authorList>
    </citation>
    <scope>NUCLEOTIDE SEQUENCE</scope>
    <source>
        <strain evidence="2">CHK187-11901</strain>
    </source>
</reference>
<feature type="transmembrane region" description="Helical" evidence="1">
    <location>
        <begin position="58"/>
        <end position="86"/>
    </location>
</feature>
<protein>
    <submittedName>
        <fullName evidence="2">ECF transporter S component</fullName>
    </submittedName>
</protein>
<feature type="transmembrane region" description="Helical" evidence="1">
    <location>
        <begin position="33"/>
        <end position="51"/>
    </location>
</feature>
<keyword evidence="1" id="KW-0812">Transmembrane</keyword>
<feature type="transmembrane region" description="Helical" evidence="1">
    <location>
        <begin position="98"/>
        <end position="116"/>
    </location>
</feature>
<dbReference type="GO" id="GO:0022857">
    <property type="term" value="F:transmembrane transporter activity"/>
    <property type="evidence" value="ECO:0007669"/>
    <property type="project" value="InterPro"/>
</dbReference>
<dbReference type="Gene3D" id="1.10.1760.20">
    <property type="match status" value="1"/>
</dbReference>
<evidence type="ECO:0000313" key="2">
    <source>
        <dbReference type="EMBL" id="HJC36153.1"/>
    </source>
</evidence>